<dbReference type="NCBIfam" id="TIGR01297">
    <property type="entry name" value="CDF"/>
    <property type="match status" value="1"/>
</dbReference>
<evidence type="ECO:0000256" key="1">
    <source>
        <dbReference type="ARBA" id="ARBA00004141"/>
    </source>
</evidence>
<evidence type="ECO:0000313" key="10">
    <source>
        <dbReference type="EMBL" id="RZN72711.1"/>
    </source>
</evidence>
<dbReference type="Gene3D" id="3.30.70.1350">
    <property type="entry name" value="Cation efflux protein, cytoplasmic domain"/>
    <property type="match status" value="1"/>
</dbReference>
<dbReference type="PANTHER" id="PTHR43840">
    <property type="entry name" value="MITOCHONDRIAL METAL TRANSPORTER 1-RELATED"/>
    <property type="match status" value="1"/>
</dbReference>
<dbReference type="Proteomes" id="UP000320766">
    <property type="component" value="Unassembled WGS sequence"/>
</dbReference>
<dbReference type="InterPro" id="IPR002524">
    <property type="entry name" value="Cation_efflux"/>
</dbReference>
<feature type="domain" description="Cation efflux protein cytoplasmic" evidence="9">
    <location>
        <begin position="209"/>
        <end position="286"/>
    </location>
</feature>
<keyword evidence="6 7" id="KW-0472">Membrane</keyword>
<evidence type="ECO:0000256" key="5">
    <source>
        <dbReference type="ARBA" id="ARBA00022989"/>
    </source>
</evidence>
<dbReference type="SUPFAM" id="SSF161111">
    <property type="entry name" value="Cation efflux protein transmembrane domain-like"/>
    <property type="match status" value="1"/>
</dbReference>
<feature type="transmembrane region" description="Helical" evidence="7">
    <location>
        <begin position="180"/>
        <end position="197"/>
    </location>
</feature>
<dbReference type="InterPro" id="IPR027469">
    <property type="entry name" value="Cation_efflux_TMD_sf"/>
</dbReference>
<protein>
    <submittedName>
        <fullName evidence="10">Cation transporter</fullName>
    </submittedName>
</protein>
<feature type="transmembrane region" description="Helical" evidence="7">
    <location>
        <begin position="44"/>
        <end position="61"/>
    </location>
</feature>
<sequence>MIDKTGMKKGMIALYMGVFGNIALFVFKFSIGIFSGSVALTNDAFHSLSDFLATLVVLFGYKTSLRPADVTHPYGHYKAEPLVALGVALSLVGMSVFLAYNAISNVSSAVEPKSIALLAVLISIVVKECMARYCFGVGGELRSPAIEATAYDHRSDALSSVVAFFGILAAKFGLSFLDPVAGFIIAAMICYYGFKVGKKNVDMLMDRSLEDELLREIREMAMEVPGVLGIHRVRSRQLGGKAALDMHIDVDPNISVIRAHEISHAVQKSLEELDWVRSVLVHVCPYGVKIGEED</sequence>
<evidence type="ECO:0000256" key="7">
    <source>
        <dbReference type="SAM" id="Phobius"/>
    </source>
</evidence>
<dbReference type="InterPro" id="IPR058533">
    <property type="entry name" value="Cation_efflux_TM"/>
</dbReference>
<feature type="domain" description="Cation efflux protein transmembrane" evidence="8">
    <location>
        <begin position="16"/>
        <end position="205"/>
    </location>
</feature>
<feature type="transmembrane region" description="Helical" evidence="7">
    <location>
        <begin position="156"/>
        <end position="174"/>
    </location>
</feature>
<accession>A0A520KYP7</accession>
<dbReference type="GO" id="GO:0008324">
    <property type="term" value="F:monoatomic cation transmembrane transporter activity"/>
    <property type="evidence" value="ECO:0007669"/>
    <property type="project" value="InterPro"/>
</dbReference>
<evidence type="ECO:0000256" key="2">
    <source>
        <dbReference type="ARBA" id="ARBA00008114"/>
    </source>
</evidence>
<dbReference type="Gene3D" id="1.20.1510.10">
    <property type="entry name" value="Cation efflux protein transmembrane domain"/>
    <property type="match status" value="1"/>
</dbReference>
<dbReference type="AlphaFoldDB" id="A0A520KYP7"/>
<dbReference type="FunFam" id="1.20.1510.10:FF:000006">
    <property type="entry name" value="Divalent cation efflux transporter"/>
    <property type="match status" value="1"/>
</dbReference>
<dbReference type="EMBL" id="RXIL01000024">
    <property type="protein sequence ID" value="RZN72711.1"/>
    <property type="molecule type" value="Genomic_DNA"/>
</dbReference>
<evidence type="ECO:0000256" key="4">
    <source>
        <dbReference type="ARBA" id="ARBA00022692"/>
    </source>
</evidence>
<dbReference type="InterPro" id="IPR036837">
    <property type="entry name" value="Cation_efflux_CTD_sf"/>
</dbReference>
<evidence type="ECO:0000259" key="8">
    <source>
        <dbReference type="Pfam" id="PF01545"/>
    </source>
</evidence>
<dbReference type="InterPro" id="IPR027470">
    <property type="entry name" value="Cation_efflux_CTD"/>
</dbReference>
<dbReference type="PANTHER" id="PTHR43840:SF15">
    <property type="entry name" value="MITOCHONDRIAL METAL TRANSPORTER 1-RELATED"/>
    <property type="match status" value="1"/>
</dbReference>
<feature type="transmembrane region" description="Helical" evidence="7">
    <location>
        <begin position="82"/>
        <end position="103"/>
    </location>
</feature>
<feature type="transmembrane region" description="Helical" evidence="7">
    <location>
        <begin position="12"/>
        <end position="38"/>
    </location>
</feature>
<evidence type="ECO:0000313" key="11">
    <source>
        <dbReference type="Proteomes" id="UP000320766"/>
    </source>
</evidence>
<comment type="caution">
    <text evidence="10">The sequence shown here is derived from an EMBL/GenBank/DDBJ whole genome shotgun (WGS) entry which is preliminary data.</text>
</comment>
<comment type="similarity">
    <text evidence="2">Belongs to the cation diffusion facilitator (CDF) transporter (TC 2.A.4) family.</text>
</comment>
<dbReference type="GO" id="GO:0016020">
    <property type="term" value="C:membrane"/>
    <property type="evidence" value="ECO:0007669"/>
    <property type="project" value="UniProtKB-SubCell"/>
</dbReference>
<evidence type="ECO:0000259" key="9">
    <source>
        <dbReference type="Pfam" id="PF16916"/>
    </source>
</evidence>
<gene>
    <name evidence="10" type="ORF">EF807_01335</name>
</gene>
<organism evidence="10 11">
    <name type="scientific">Candidatus Methanolliviera hydrocarbonicum</name>
    <dbReference type="NCBI Taxonomy" id="2491085"/>
    <lineage>
        <taxon>Archaea</taxon>
        <taxon>Methanobacteriati</taxon>
        <taxon>Methanobacteriota</taxon>
        <taxon>Candidatus Methanoliparia</taxon>
        <taxon>Candidatus Methanoliparales</taxon>
        <taxon>Candidatus Methanollivieraceae</taxon>
        <taxon>Candidatus Methanolliviera</taxon>
    </lineage>
</organism>
<dbReference type="Pfam" id="PF16916">
    <property type="entry name" value="ZT_dimer"/>
    <property type="match status" value="1"/>
</dbReference>
<proteinExistence type="inferred from homology"/>
<feature type="transmembrane region" description="Helical" evidence="7">
    <location>
        <begin position="115"/>
        <end position="135"/>
    </location>
</feature>
<name>A0A520KYP7_9EURY</name>
<dbReference type="SUPFAM" id="SSF160240">
    <property type="entry name" value="Cation efflux protein cytoplasmic domain-like"/>
    <property type="match status" value="1"/>
</dbReference>
<reference evidence="10 11" key="1">
    <citation type="journal article" date="2019" name="Nat. Microbiol.">
        <title>Wide diversity of methane and short-chain alkane metabolisms in uncultured archaea.</title>
        <authorList>
            <person name="Borrel G."/>
            <person name="Adam P.S."/>
            <person name="McKay L.J."/>
            <person name="Chen L.X."/>
            <person name="Sierra-Garcia I.N."/>
            <person name="Sieber C.M."/>
            <person name="Letourneur Q."/>
            <person name="Ghozlane A."/>
            <person name="Andersen G.L."/>
            <person name="Li W.J."/>
            <person name="Hallam S.J."/>
            <person name="Muyzer G."/>
            <person name="de Oliveira V.M."/>
            <person name="Inskeep W.P."/>
            <person name="Banfield J.F."/>
            <person name="Gribaldo S."/>
        </authorList>
    </citation>
    <scope>NUCLEOTIDE SEQUENCE [LARGE SCALE GENOMIC DNA]</scope>
    <source>
        <strain evidence="10">NM1b</strain>
    </source>
</reference>
<evidence type="ECO:0000256" key="6">
    <source>
        <dbReference type="ARBA" id="ARBA00023136"/>
    </source>
</evidence>
<dbReference type="InterPro" id="IPR050291">
    <property type="entry name" value="CDF_Transporter"/>
</dbReference>
<keyword evidence="3" id="KW-0813">Transport</keyword>
<comment type="subcellular location">
    <subcellularLocation>
        <location evidence="1">Membrane</location>
        <topology evidence="1">Multi-pass membrane protein</topology>
    </subcellularLocation>
</comment>
<keyword evidence="5 7" id="KW-1133">Transmembrane helix</keyword>
<evidence type="ECO:0000256" key="3">
    <source>
        <dbReference type="ARBA" id="ARBA00022448"/>
    </source>
</evidence>
<keyword evidence="4 7" id="KW-0812">Transmembrane</keyword>
<dbReference type="Pfam" id="PF01545">
    <property type="entry name" value="Cation_efflux"/>
    <property type="match status" value="1"/>
</dbReference>